<evidence type="ECO:0000256" key="4">
    <source>
        <dbReference type="ARBA" id="ARBA00022771"/>
    </source>
</evidence>
<dbReference type="GO" id="GO:0008270">
    <property type="term" value="F:zinc ion binding"/>
    <property type="evidence" value="ECO:0007669"/>
    <property type="project" value="UniProtKB-KW"/>
</dbReference>
<keyword evidence="12" id="KW-1185">Reference proteome</keyword>
<organism evidence="11 12">
    <name type="scientific">Boletus edulis BED1</name>
    <dbReference type="NCBI Taxonomy" id="1328754"/>
    <lineage>
        <taxon>Eukaryota</taxon>
        <taxon>Fungi</taxon>
        <taxon>Dikarya</taxon>
        <taxon>Basidiomycota</taxon>
        <taxon>Agaricomycotina</taxon>
        <taxon>Agaricomycetes</taxon>
        <taxon>Agaricomycetidae</taxon>
        <taxon>Boletales</taxon>
        <taxon>Boletineae</taxon>
        <taxon>Boletaceae</taxon>
        <taxon>Boletoideae</taxon>
        <taxon>Boletus</taxon>
    </lineage>
</organism>
<dbReference type="Proteomes" id="UP001194468">
    <property type="component" value="Unassembled WGS sequence"/>
</dbReference>
<evidence type="ECO:0000256" key="1">
    <source>
        <dbReference type="ARBA" id="ARBA00004141"/>
    </source>
</evidence>
<evidence type="ECO:0000256" key="9">
    <source>
        <dbReference type="SAM" id="Phobius"/>
    </source>
</evidence>
<dbReference type="PANTHER" id="PTHR46283">
    <property type="entry name" value="E3 UBIQUITIN-PROTEIN LIGASE MARCH5"/>
    <property type="match status" value="1"/>
</dbReference>
<comment type="subcellular location">
    <subcellularLocation>
        <location evidence="1">Membrane</location>
        <topology evidence="1">Multi-pass membrane protein</topology>
    </subcellularLocation>
</comment>
<dbReference type="EMBL" id="WHUW01000013">
    <property type="protein sequence ID" value="KAF8439798.1"/>
    <property type="molecule type" value="Genomic_DNA"/>
</dbReference>
<feature type="domain" description="RING-CH-type" evidence="10">
    <location>
        <begin position="10"/>
        <end position="82"/>
    </location>
</feature>
<evidence type="ECO:0000313" key="12">
    <source>
        <dbReference type="Proteomes" id="UP001194468"/>
    </source>
</evidence>
<gene>
    <name evidence="11" type="ORF">L210DRAFT_1038466</name>
</gene>
<evidence type="ECO:0000256" key="5">
    <source>
        <dbReference type="ARBA" id="ARBA00022833"/>
    </source>
</evidence>
<sequence length="521" mass="56754">MQSSRRVPTIDDLKVKLCYICREEERYDAPGTPPRAWTHPCTCTLIAHESCLLRWIQSSQSTRSRAANALKCPQCGTPYELTSSNPWLLRWLDMGNKGLSMVGRVVSVGSLTVVVVSLGTGLYILSTAYGAYAVKEFLGTEMFDILLTDDPSNWPWHSFINLPLIPLALIFSRLPLKSNVTPLIPLLLAWPTSAPVAGSALNRNGAAQSTGSPPPTLQFGKDLFPLLPHWPPPPFILGLFIFPIIREGYKRLFSQFSNWVLDSKAGPGGGEHGQGQRGERDMHRVLMGAVADDEPFLRIRVNAQLDEEDDALLGAQPDGRPDRGLRQANEDGANGGEEDDNGDAAAAAENTIRVSGTSLGRLIGGALIIPRISSLMGSMLLWLSKHSVLLRKFLAVRPPLRAAGIGPLGLTTGTGLDGVLGPRAVLGGKMLGEIGLLRRLGLAGMLGLSVAWRGTYAWAECDPVWWRNSLGLGVFTVAKDCIHLLHLYLTKRELGSRRVKNRSFEGVDIRELDLIDPQVQV</sequence>
<evidence type="ECO:0000256" key="6">
    <source>
        <dbReference type="ARBA" id="ARBA00022989"/>
    </source>
</evidence>
<evidence type="ECO:0000313" key="11">
    <source>
        <dbReference type="EMBL" id="KAF8439798.1"/>
    </source>
</evidence>
<keyword evidence="4" id="KW-0863">Zinc-finger</keyword>
<reference evidence="11" key="1">
    <citation type="submission" date="2019-10" db="EMBL/GenBank/DDBJ databases">
        <authorList>
            <consortium name="DOE Joint Genome Institute"/>
            <person name="Kuo A."/>
            <person name="Miyauchi S."/>
            <person name="Kiss E."/>
            <person name="Drula E."/>
            <person name="Kohler A."/>
            <person name="Sanchez-Garcia M."/>
            <person name="Andreopoulos B."/>
            <person name="Barry K.W."/>
            <person name="Bonito G."/>
            <person name="Buee M."/>
            <person name="Carver A."/>
            <person name="Chen C."/>
            <person name="Cichocki N."/>
            <person name="Clum A."/>
            <person name="Culley D."/>
            <person name="Crous P.W."/>
            <person name="Fauchery L."/>
            <person name="Girlanda M."/>
            <person name="Hayes R."/>
            <person name="Keri Z."/>
            <person name="LaButti K."/>
            <person name="Lipzen A."/>
            <person name="Lombard V."/>
            <person name="Magnuson J."/>
            <person name="Maillard F."/>
            <person name="Morin E."/>
            <person name="Murat C."/>
            <person name="Nolan M."/>
            <person name="Ohm R."/>
            <person name="Pangilinan J."/>
            <person name="Pereira M."/>
            <person name="Perotto S."/>
            <person name="Peter M."/>
            <person name="Riley R."/>
            <person name="Sitrit Y."/>
            <person name="Stielow B."/>
            <person name="Szollosi G."/>
            <person name="Zifcakova L."/>
            <person name="Stursova M."/>
            <person name="Spatafora J.W."/>
            <person name="Tedersoo L."/>
            <person name="Vaario L.-M."/>
            <person name="Yamada A."/>
            <person name="Yan M."/>
            <person name="Wang P."/>
            <person name="Xu J."/>
            <person name="Bruns T."/>
            <person name="Baldrian P."/>
            <person name="Vilgalys R."/>
            <person name="Henrissat B."/>
            <person name="Grigoriev I.V."/>
            <person name="Hibbett D."/>
            <person name="Nagy L.G."/>
            <person name="Martin F.M."/>
        </authorList>
    </citation>
    <scope>NUCLEOTIDE SEQUENCE</scope>
    <source>
        <strain evidence="11">BED1</strain>
    </source>
</reference>
<comment type="caution">
    <text evidence="11">The sequence shown here is derived from an EMBL/GenBank/DDBJ whole genome shotgun (WGS) entry which is preliminary data.</text>
</comment>
<feature type="transmembrane region" description="Helical" evidence="9">
    <location>
        <begin position="105"/>
        <end position="134"/>
    </location>
</feature>
<evidence type="ECO:0000256" key="3">
    <source>
        <dbReference type="ARBA" id="ARBA00022723"/>
    </source>
</evidence>
<evidence type="ECO:0000259" key="10">
    <source>
        <dbReference type="PROSITE" id="PS51292"/>
    </source>
</evidence>
<dbReference type="SMART" id="SM00744">
    <property type="entry name" value="RINGv"/>
    <property type="match status" value="1"/>
</dbReference>
<evidence type="ECO:0000256" key="7">
    <source>
        <dbReference type="ARBA" id="ARBA00023136"/>
    </source>
</evidence>
<keyword evidence="5" id="KW-0862">Zinc</keyword>
<protein>
    <recommendedName>
        <fullName evidence="10">RING-CH-type domain-containing protein</fullName>
    </recommendedName>
</protein>
<keyword evidence="2 9" id="KW-0812">Transmembrane</keyword>
<dbReference type="GO" id="GO:0016020">
    <property type="term" value="C:membrane"/>
    <property type="evidence" value="ECO:0007669"/>
    <property type="project" value="UniProtKB-SubCell"/>
</dbReference>
<evidence type="ECO:0000256" key="2">
    <source>
        <dbReference type="ARBA" id="ARBA00022692"/>
    </source>
</evidence>
<dbReference type="Gene3D" id="3.30.40.10">
    <property type="entry name" value="Zinc/RING finger domain, C3HC4 (zinc finger)"/>
    <property type="match status" value="1"/>
</dbReference>
<reference evidence="11" key="2">
    <citation type="journal article" date="2020" name="Nat. Commun.">
        <title>Large-scale genome sequencing of mycorrhizal fungi provides insights into the early evolution of symbiotic traits.</title>
        <authorList>
            <person name="Miyauchi S."/>
            <person name="Kiss E."/>
            <person name="Kuo A."/>
            <person name="Drula E."/>
            <person name="Kohler A."/>
            <person name="Sanchez-Garcia M."/>
            <person name="Morin E."/>
            <person name="Andreopoulos B."/>
            <person name="Barry K.W."/>
            <person name="Bonito G."/>
            <person name="Buee M."/>
            <person name="Carver A."/>
            <person name="Chen C."/>
            <person name="Cichocki N."/>
            <person name="Clum A."/>
            <person name="Culley D."/>
            <person name="Crous P.W."/>
            <person name="Fauchery L."/>
            <person name="Girlanda M."/>
            <person name="Hayes R.D."/>
            <person name="Keri Z."/>
            <person name="LaButti K."/>
            <person name="Lipzen A."/>
            <person name="Lombard V."/>
            <person name="Magnuson J."/>
            <person name="Maillard F."/>
            <person name="Murat C."/>
            <person name="Nolan M."/>
            <person name="Ohm R.A."/>
            <person name="Pangilinan J."/>
            <person name="Pereira M.F."/>
            <person name="Perotto S."/>
            <person name="Peter M."/>
            <person name="Pfister S."/>
            <person name="Riley R."/>
            <person name="Sitrit Y."/>
            <person name="Stielow J.B."/>
            <person name="Szollosi G."/>
            <person name="Zifcakova L."/>
            <person name="Stursova M."/>
            <person name="Spatafora J.W."/>
            <person name="Tedersoo L."/>
            <person name="Vaario L.M."/>
            <person name="Yamada A."/>
            <person name="Yan M."/>
            <person name="Wang P."/>
            <person name="Xu J."/>
            <person name="Bruns T."/>
            <person name="Baldrian P."/>
            <person name="Vilgalys R."/>
            <person name="Dunand C."/>
            <person name="Henrissat B."/>
            <person name="Grigoriev I.V."/>
            <person name="Hibbett D."/>
            <person name="Nagy L.G."/>
            <person name="Martin F.M."/>
        </authorList>
    </citation>
    <scope>NUCLEOTIDE SEQUENCE</scope>
    <source>
        <strain evidence="11">BED1</strain>
    </source>
</reference>
<accession>A0AAD4BUR2</accession>
<keyword evidence="7 9" id="KW-0472">Membrane</keyword>
<keyword evidence="6 9" id="KW-1133">Transmembrane helix</keyword>
<feature type="region of interest" description="Disordered" evidence="8">
    <location>
        <begin position="308"/>
        <end position="343"/>
    </location>
</feature>
<name>A0AAD4BUR2_BOLED</name>
<dbReference type="Pfam" id="PF12906">
    <property type="entry name" value="RINGv"/>
    <property type="match status" value="1"/>
</dbReference>
<proteinExistence type="predicted"/>
<dbReference type="SUPFAM" id="SSF57850">
    <property type="entry name" value="RING/U-box"/>
    <property type="match status" value="1"/>
</dbReference>
<dbReference type="InterPro" id="IPR011016">
    <property type="entry name" value="Znf_RING-CH"/>
</dbReference>
<evidence type="ECO:0000256" key="8">
    <source>
        <dbReference type="SAM" id="MobiDB-lite"/>
    </source>
</evidence>
<feature type="compositionally biased region" description="Basic and acidic residues" evidence="8">
    <location>
        <begin position="319"/>
        <end position="329"/>
    </location>
</feature>
<dbReference type="PROSITE" id="PS51292">
    <property type="entry name" value="ZF_RING_CH"/>
    <property type="match status" value="1"/>
</dbReference>
<dbReference type="AlphaFoldDB" id="A0AAD4BUR2"/>
<keyword evidence="3" id="KW-0479">Metal-binding</keyword>
<dbReference type="InterPro" id="IPR013083">
    <property type="entry name" value="Znf_RING/FYVE/PHD"/>
</dbReference>